<dbReference type="SMART" id="SM00355">
    <property type="entry name" value="ZnF_C2H2"/>
    <property type="match status" value="13"/>
</dbReference>
<protein>
    <recommendedName>
        <fullName evidence="10">C2H2-type domain-containing protein</fullName>
    </recommendedName>
</protein>
<dbReference type="PANTHER" id="PTHR24394">
    <property type="entry name" value="ZINC FINGER PROTEIN"/>
    <property type="match status" value="1"/>
</dbReference>
<evidence type="ECO:0000256" key="3">
    <source>
        <dbReference type="ARBA" id="ARBA00022737"/>
    </source>
</evidence>
<sequence>MRAFLVATLSDAQSVDEEVNEVLRRIKEAYQIKMEQHRLENEKRELKQSNTTITNQYKENCNGALPLTVKDHNSSISPQGSILRISVAPTCSTEIGSELRCDSSDISVSPTNSFNSLDLLERRASDEHEHMTIQHCSELVSNLSMEWELKDVDAGEISNKMPDNSRTDCSDKNVDKSSTIYLIEDGRLKLDDSTSNEERLHEKSCDEKVTLERNNQVRYSLRRRSEQVKFLESDGSENEEDRFTRDMSNSESADESFNPDNENVSETDSSDESASHEDGTKVSKGSKDAQNDIFGNGDIELKQADVKSSILKASENPLECTEIARCHSSNILAPIASKSNTSQNDTKKAAAKKNCTEKPKDKVYELLCPDLEDKWEFMLGEKGTFQRLQQLNVNHSLGYLTVHEDSEAFRKCFEYMEWNYKMRCIYCSQEFELFSDFLLHLFDRNSCEKTIRKKGGFVCIPCEKEGLARTRFIMHMMKAKSHGNLPSAFIPLSTENDEVGKGDDQGRLTSFSAGYRCKVCNNKQRFGLLTAAIDHIKEKHTKEKEKKYVYRKSNSKYGKTTVYAREAKTMYKVDTSQGNGNERNIKEIVNNPDIEDKWMFMFGEEGTFKQLKCKHTCTVNDLCIYEDSEAFRKFSEYMEWNARMRCIFCKQVFDQFSDFLIHFFDANSCDKLPVAVKHKFVCQPCGKFGLKKMSLIRHLLKLKSHVTKDAAYLPKLKDDEELDNGALETFKPGYTCKVCNDSRIWPTVRDGVHHIKVKHTNEIPLPAFFVKRTQKFTKGKVTIDAKEYKRKAKHRLGKYCDKVCRNKKALLGHFSICHKDIANKGKAENSILEENDSLDESTDEDECHRKIKERSKERSATYESRKKIKKRSKERSATYEGREKIKERSKERSATYESRENSSKDNAESLYEVQRPDLEEKWEYMYGEKGTFKKLNGNHTRKPLCVYDDSQAFRECFEYMEWNCRMRCIFCDQEFDLLADFLLHIFDLESCGKSIKARLRGYYACMPCGKDIIIKEGMIRHMLKCETHGTKAAAFIPKTPNDGGDNDQSFIPSFRTGFTCKVCKEPQIWPSLREAVIHIKDAHTLEKQRKFVYRKTIVEKGKVKICVQENQVRLTKCLCSYCGQVCRSQEALFAHLTSFHKEMAADQLSKEQLLCQHCGKEFSIHHKRAFDRHMGFHSGPMPCEICGKVLKNRNAYHRHKIRHKVKEYTCFCGKKFKKRFNYQQHKTHHRLSKEERRHKCDECDKSFIYKHHLTNHIASYHSTERKFKCTACGAKFKLKHHLKQHTDSESACAAVLNDK</sequence>
<feature type="compositionally biased region" description="Basic and acidic residues" evidence="9">
    <location>
        <begin position="874"/>
        <end position="907"/>
    </location>
</feature>
<keyword evidence="12" id="KW-1185">Reference proteome</keyword>
<feature type="coiled-coil region" evidence="8">
    <location>
        <begin position="20"/>
        <end position="59"/>
    </location>
</feature>
<keyword evidence="8" id="KW-0175">Coiled coil</keyword>
<evidence type="ECO:0000256" key="5">
    <source>
        <dbReference type="ARBA" id="ARBA00022833"/>
    </source>
</evidence>
<dbReference type="GO" id="GO:0000981">
    <property type="term" value="F:DNA-binding transcription factor activity, RNA polymerase II-specific"/>
    <property type="evidence" value="ECO:0007669"/>
    <property type="project" value="TreeGrafter"/>
</dbReference>
<evidence type="ECO:0000256" key="2">
    <source>
        <dbReference type="ARBA" id="ARBA00022723"/>
    </source>
</evidence>
<evidence type="ECO:0000256" key="6">
    <source>
        <dbReference type="ARBA" id="ARBA00023242"/>
    </source>
</evidence>
<accession>A0AA89C2Z0</accession>
<evidence type="ECO:0000256" key="4">
    <source>
        <dbReference type="ARBA" id="ARBA00022771"/>
    </source>
</evidence>
<keyword evidence="3" id="KW-0677">Repeat</keyword>
<evidence type="ECO:0000256" key="1">
    <source>
        <dbReference type="ARBA" id="ARBA00004123"/>
    </source>
</evidence>
<feature type="compositionally biased region" description="Acidic residues" evidence="9">
    <location>
        <begin position="834"/>
        <end position="845"/>
    </location>
</feature>
<keyword evidence="2" id="KW-0479">Metal-binding</keyword>
<comment type="subcellular location">
    <subcellularLocation>
        <location evidence="1">Nucleus</location>
    </subcellularLocation>
</comment>
<dbReference type="EMBL" id="VSWD01000006">
    <property type="protein sequence ID" value="KAK3099258.1"/>
    <property type="molecule type" value="Genomic_DNA"/>
</dbReference>
<evidence type="ECO:0000256" key="8">
    <source>
        <dbReference type="SAM" id="Coils"/>
    </source>
</evidence>
<organism evidence="11 12">
    <name type="scientific">Pinctada imbricata</name>
    <name type="common">Atlantic pearl-oyster</name>
    <name type="synonym">Pinctada martensii</name>
    <dbReference type="NCBI Taxonomy" id="66713"/>
    <lineage>
        <taxon>Eukaryota</taxon>
        <taxon>Metazoa</taxon>
        <taxon>Spiralia</taxon>
        <taxon>Lophotrochozoa</taxon>
        <taxon>Mollusca</taxon>
        <taxon>Bivalvia</taxon>
        <taxon>Autobranchia</taxon>
        <taxon>Pteriomorphia</taxon>
        <taxon>Pterioida</taxon>
        <taxon>Pterioidea</taxon>
        <taxon>Pteriidae</taxon>
        <taxon>Pinctada</taxon>
    </lineage>
</organism>
<dbReference type="FunFam" id="3.30.160.60:FF:000100">
    <property type="entry name" value="Zinc finger 45-like"/>
    <property type="match status" value="1"/>
</dbReference>
<evidence type="ECO:0000313" key="11">
    <source>
        <dbReference type="EMBL" id="KAK3099258.1"/>
    </source>
</evidence>
<reference evidence="11" key="1">
    <citation type="submission" date="2019-08" db="EMBL/GenBank/DDBJ databases">
        <title>The improved chromosome-level genome for the pearl oyster Pinctada fucata martensii using PacBio sequencing and Hi-C.</title>
        <authorList>
            <person name="Zheng Z."/>
        </authorList>
    </citation>
    <scope>NUCLEOTIDE SEQUENCE</scope>
    <source>
        <strain evidence="11">ZZ-2019</strain>
        <tissue evidence="11">Adductor muscle</tissue>
    </source>
</reference>
<proteinExistence type="predicted"/>
<keyword evidence="6" id="KW-0539">Nucleus</keyword>
<evidence type="ECO:0000259" key="10">
    <source>
        <dbReference type="PROSITE" id="PS50157"/>
    </source>
</evidence>
<gene>
    <name evidence="11" type="ORF">FSP39_001754</name>
</gene>
<feature type="region of interest" description="Disordered" evidence="9">
    <location>
        <begin position="229"/>
        <end position="291"/>
    </location>
</feature>
<dbReference type="GO" id="GO:0005634">
    <property type="term" value="C:nucleus"/>
    <property type="evidence" value="ECO:0007669"/>
    <property type="project" value="UniProtKB-SubCell"/>
</dbReference>
<dbReference type="InterPro" id="IPR013087">
    <property type="entry name" value="Znf_C2H2_type"/>
</dbReference>
<dbReference type="InterPro" id="IPR036236">
    <property type="entry name" value="Znf_C2H2_sf"/>
</dbReference>
<dbReference type="Proteomes" id="UP001186944">
    <property type="component" value="Unassembled WGS sequence"/>
</dbReference>
<dbReference type="SUPFAM" id="SSF57667">
    <property type="entry name" value="beta-beta-alpha zinc fingers"/>
    <property type="match status" value="1"/>
</dbReference>
<keyword evidence="4 7" id="KW-0863">Zinc-finger</keyword>
<dbReference type="PROSITE" id="PS50157">
    <property type="entry name" value="ZINC_FINGER_C2H2_2"/>
    <property type="match status" value="2"/>
</dbReference>
<comment type="caution">
    <text evidence="11">The sequence shown here is derived from an EMBL/GenBank/DDBJ whole genome shotgun (WGS) entry which is preliminary data.</text>
</comment>
<feature type="compositionally biased region" description="Basic and acidic residues" evidence="9">
    <location>
        <begin position="854"/>
        <end position="865"/>
    </location>
</feature>
<feature type="domain" description="C2H2-type" evidence="10">
    <location>
        <begin position="1267"/>
        <end position="1285"/>
    </location>
</feature>
<evidence type="ECO:0000313" key="12">
    <source>
        <dbReference type="Proteomes" id="UP001186944"/>
    </source>
</evidence>
<keyword evidence="5" id="KW-0862">Zinc</keyword>
<evidence type="ECO:0000256" key="7">
    <source>
        <dbReference type="PROSITE-ProRule" id="PRU00042"/>
    </source>
</evidence>
<feature type="compositionally biased region" description="Basic and acidic residues" evidence="9">
    <location>
        <begin position="273"/>
        <end position="290"/>
    </location>
</feature>
<feature type="domain" description="C2H2-type" evidence="10">
    <location>
        <begin position="1238"/>
        <end position="1266"/>
    </location>
</feature>
<dbReference type="GO" id="GO:0008270">
    <property type="term" value="F:zinc ion binding"/>
    <property type="evidence" value="ECO:0007669"/>
    <property type="project" value="UniProtKB-KW"/>
</dbReference>
<dbReference type="Gene3D" id="3.30.160.60">
    <property type="entry name" value="Classic Zinc Finger"/>
    <property type="match status" value="3"/>
</dbReference>
<name>A0AA89C2Z0_PINIB</name>
<evidence type="ECO:0000256" key="9">
    <source>
        <dbReference type="SAM" id="MobiDB-lite"/>
    </source>
</evidence>
<dbReference type="PROSITE" id="PS00028">
    <property type="entry name" value="ZINC_FINGER_C2H2_1"/>
    <property type="match status" value="3"/>
</dbReference>
<dbReference type="PANTHER" id="PTHR24394:SF29">
    <property type="entry name" value="MYONEURIN"/>
    <property type="match status" value="1"/>
</dbReference>
<feature type="region of interest" description="Disordered" evidence="9">
    <location>
        <begin position="834"/>
        <end position="910"/>
    </location>
</feature>